<reference evidence="2 3" key="1">
    <citation type="submission" date="2018-06" db="EMBL/GenBank/DDBJ databases">
        <authorList>
            <consortium name="Pathogen Informatics"/>
            <person name="Doyle S."/>
        </authorList>
    </citation>
    <scope>NUCLEOTIDE SEQUENCE [LARGE SCALE GENOMIC DNA]</scope>
    <source>
        <strain evidence="2 3">NCTC11087</strain>
    </source>
</reference>
<keyword evidence="1" id="KW-1133">Transmembrane helix</keyword>
<keyword evidence="1" id="KW-0472">Membrane</keyword>
<name>A0A380LMZ8_9FIRM</name>
<proteinExistence type="predicted"/>
<gene>
    <name evidence="2" type="ORF">NCTC11087_01526</name>
</gene>
<protein>
    <recommendedName>
        <fullName evidence="4">Competence protein</fullName>
    </recommendedName>
</protein>
<feature type="transmembrane region" description="Helical" evidence="1">
    <location>
        <begin position="44"/>
        <end position="66"/>
    </location>
</feature>
<keyword evidence="3" id="KW-1185">Reference proteome</keyword>
<evidence type="ECO:0000313" key="2">
    <source>
        <dbReference type="EMBL" id="SUO04605.1"/>
    </source>
</evidence>
<accession>A0A380LMZ8</accession>
<evidence type="ECO:0000256" key="1">
    <source>
        <dbReference type="SAM" id="Phobius"/>
    </source>
</evidence>
<dbReference type="RefSeq" id="WP_022790155.1">
    <property type="nucleotide sequence ID" value="NZ_JACJKL010000001.1"/>
</dbReference>
<organism evidence="2 3">
    <name type="scientific">Faecalicoccus pleomorphus</name>
    <dbReference type="NCBI Taxonomy" id="1323"/>
    <lineage>
        <taxon>Bacteria</taxon>
        <taxon>Bacillati</taxon>
        <taxon>Bacillota</taxon>
        <taxon>Erysipelotrichia</taxon>
        <taxon>Erysipelotrichales</taxon>
        <taxon>Erysipelotrichaceae</taxon>
        <taxon>Faecalicoccus</taxon>
    </lineage>
</organism>
<dbReference type="EMBL" id="UHFX01000003">
    <property type="protein sequence ID" value="SUO04605.1"/>
    <property type="molecule type" value="Genomic_DNA"/>
</dbReference>
<sequence length="120" mass="14053">MAKIFIAKLDADTKHKICHKELSLEQLKFIYSILLKEQKRKHKAFQAAVCLTLLILAILLILTFFLSEKPDILWICFAMLAAMLVLVFILVWFLSMGYLKLQFNHLIQKHYAEYANLLKL</sequence>
<feature type="transmembrane region" description="Helical" evidence="1">
    <location>
        <begin position="72"/>
        <end position="94"/>
    </location>
</feature>
<dbReference type="Proteomes" id="UP000255523">
    <property type="component" value="Unassembled WGS sequence"/>
</dbReference>
<dbReference type="AlphaFoldDB" id="A0A380LMZ8"/>
<evidence type="ECO:0008006" key="4">
    <source>
        <dbReference type="Google" id="ProtNLM"/>
    </source>
</evidence>
<keyword evidence="1" id="KW-0812">Transmembrane</keyword>
<evidence type="ECO:0000313" key="3">
    <source>
        <dbReference type="Proteomes" id="UP000255523"/>
    </source>
</evidence>
<dbReference type="GeneID" id="77462477"/>